<keyword evidence="2 4" id="KW-0863">Zinc-finger</keyword>
<keyword evidence="10" id="KW-1185">Reference proteome</keyword>
<feature type="domain" description="B box-type" evidence="7">
    <location>
        <begin position="118"/>
        <end position="165"/>
    </location>
</feature>
<evidence type="ECO:0000313" key="10">
    <source>
        <dbReference type="Proteomes" id="UP001152798"/>
    </source>
</evidence>
<dbReference type="SUPFAM" id="SSF57845">
    <property type="entry name" value="B-box zinc-binding domain"/>
    <property type="match status" value="1"/>
</dbReference>
<accession>A0A9P0MUX4</accession>
<dbReference type="Gene3D" id="2.30.30.140">
    <property type="match status" value="5"/>
</dbReference>
<dbReference type="InterPro" id="IPR001841">
    <property type="entry name" value="Znf_RING"/>
</dbReference>
<keyword evidence="3" id="KW-0862">Zinc</keyword>
<feature type="domain" description="B box-type" evidence="7">
    <location>
        <begin position="175"/>
        <end position="216"/>
    </location>
</feature>
<dbReference type="PROSITE" id="PS50089">
    <property type="entry name" value="ZF_RING_2"/>
    <property type="match status" value="1"/>
</dbReference>
<reference evidence="9" key="1">
    <citation type="submission" date="2022-01" db="EMBL/GenBank/DDBJ databases">
        <authorList>
            <person name="King R."/>
        </authorList>
    </citation>
    <scope>NUCLEOTIDE SEQUENCE</scope>
</reference>
<feature type="domain" description="Tudor" evidence="8">
    <location>
        <begin position="1238"/>
        <end position="1298"/>
    </location>
</feature>
<evidence type="ECO:0000259" key="8">
    <source>
        <dbReference type="PROSITE" id="PS50304"/>
    </source>
</evidence>
<dbReference type="SUPFAM" id="SSF63748">
    <property type="entry name" value="Tudor/PWWP/MBT"/>
    <property type="match status" value="5"/>
</dbReference>
<dbReference type="InterPro" id="IPR035437">
    <property type="entry name" value="SNase_OB-fold_sf"/>
</dbReference>
<evidence type="ECO:0000256" key="1">
    <source>
        <dbReference type="ARBA" id="ARBA00022723"/>
    </source>
</evidence>
<organism evidence="9 10">
    <name type="scientific">Nezara viridula</name>
    <name type="common">Southern green stink bug</name>
    <name type="synonym">Cimex viridulus</name>
    <dbReference type="NCBI Taxonomy" id="85310"/>
    <lineage>
        <taxon>Eukaryota</taxon>
        <taxon>Metazoa</taxon>
        <taxon>Ecdysozoa</taxon>
        <taxon>Arthropoda</taxon>
        <taxon>Hexapoda</taxon>
        <taxon>Insecta</taxon>
        <taxon>Pterygota</taxon>
        <taxon>Neoptera</taxon>
        <taxon>Paraneoptera</taxon>
        <taxon>Hemiptera</taxon>
        <taxon>Heteroptera</taxon>
        <taxon>Panheteroptera</taxon>
        <taxon>Pentatomomorpha</taxon>
        <taxon>Pentatomoidea</taxon>
        <taxon>Pentatomidae</taxon>
        <taxon>Pentatominae</taxon>
        <taxon>Nezara</taxon>
    </lineage>
</organism>
<evidence type="ECO:0000259" key="7">
    <source>
        <dbReference type="PROSITE" id="PS50119"/>
    </source>
</evidence>
<dbReference type="Proteomes" id="UP001152798">
    <property type="component" value="Chromosome 6"/>
</dbReference>
<sequence length="1640" mass="186970">MDKLKTVNLPNCAICSLPFSANGYAQYKNIKLPLLLHCGHSACENCVNIELKSKNELQCKLCDSISTVSAEFSQNDVSKEFPVNHYLAGLWYLKIVISCSDLDSSIGFSKPKRKCKSFRAMLCNECGANPSDFHCKQCEAPYCQQCFKLVHASAKAFRNHVRMSLLDSYLCLDADLSMMCLTHSKHKLEFFCLPCRTTACSYCLVESHNGHTVDKIENVDIDFEEEFIQRYMDVSNIVARLKSSKKLADNIYHNDKDIREVKKTEEEISEYFILLHGKLTLIEHQIRKKLLSANTRKHLEEIIKNLTGYIEDAETILASTRTLFSDGSAVGPKCLAVIDNLKSRQELPCYLVESASWKEPRFHADQEFINILEKHCDLELVDGPRYQLVTKEKVPTDYKVSPIKDLTRDEVLQLLKKPYLIVDSTPPSPSEGTISPSPSLTSEKSYSSQTRDHPPKTLLYADEIAVGCSLRVRISHLISPSHFYVQRENAQKKLLEFQASLRTSQVQQYKPPYNPEKGKLYLTLYGADSKWYRSRITNIIDPRKFEVFYVDYGNSEIVDKSRIRSIPKSSLNMPCLAYRCQLADCVPRYGEEWDAQAISLMTEIMDDDFVTITVIDKTNISYVVDLHKVTENSFINLRQSLVFHELASMTKMLSQTTDISVQQTLTTPPQQSYNEGSVFEGHVSYVDSPHTFYVQDLTNGKKLTQLAEDLQRAYGIKNSQKNAIYDPKKGMLVAACYSKDSNWYRGKILDYLEGRKVKIFFIDFGNVETLVCDNIKLLLQRFCYLPAQALKCTLSDVYPFGGTDCWNEEICSEFHELVFDKQFKLLVESVGVGELTVVLYEVSKEADICINAKIVKEGLAMSTGPNSVLVVFPKISEKPIDPTFQIMAVEKKKVSKKMTKPIKFDGDSHLTDFFIMMPEGVVRTKVTVKSIHNPGEFYVMPACFQERVDKLKFDLQEFYGNRRMNSSQKSWVVDDRCVVNCDDTWHRAIILQILPNDSFIKVNLVDEGCEKIVDCKNIDIMDNSFAEVPDGVVKCHLGGLEPTLNQWSALSVSEFEEFVNNRKDSLYISQLGKIRDDSLPIELFSRTPLDVGPTEPMQDDWKSLNHYLRFIGLAKADGMVEWDSDGNILNMPKVNNDGSSILDALFKDSLNLNEENDVEENSNTDKTVTENPERLMVRSWIPPDPLTKFEFIAAPTFVDEDGIVYLHDFYKSEKLLQEISSALCTKYDNSIPHLHDSTIEVGDICVAKYHLDNKWYRAVLLAKCLETSEYTIRFADYGNVEVCKLGEMRKIPVAQHIPIQCYKCCFHTLKPIDPSGMWKQRDIEIIQYNIVDKYCQIKLVEIPDSDIYGIEKLQLPDGRDYVNEIVKEFFAIYKNSDDSGDDSEMVNPKSESESACSIVELKPVLETTKTEELGIVENGIKKTPILHWSSVLKTLSKKDMPKLVFKIFEIPPVVKSLIVDVTAFLSPIQVILHIEDVEEDPVVLKMLDDFSELSDEMQIEGPNQPLLQHPYKYKACCATFSMDKKWYRGFVLEELPDDMLLVQYVDYGNVEVVPGSCVHELKEEWANLEVQGLLCTLYNVAMNENCNTSDILHAIQDCLGQDTIKADIVERNPDLTVELVIDEKLAYQPLIDLKMLKLIN</sequence>
<feature type="compositionally biased region" description="Polar residues" evidence="5">
    <location>
        <begin position="430"/>
        <end position="449"/>
    </location>
</feature>
<keyword evidence="1" id="KW-0479">Metal-binding</keyword>
<evidence type="ECO:0008006" key="11">
    <source>
        <dbReference type="Google" id="ProtNLM"/>
    </source>
</evidence>
<dbReference type="Gene3D" id="2.40.50.90">
    <property type="match status" value="5"/>
</dbReference>
<dbReference type="InterPro" id="IPR002999">
    <property type="entry name" value="Tudor"/>
</dbReference>
<evidence type="ECO:0000313" key="9">
    <source>
        <dbReference type="EMBL" id="CAH1405969.1"/>
    </source>
</evidence>
<dbReference type="FunFam" id="2.30.30.140:FF:000018">
    <property type="entry name" value="Serine/threonine-protein kinase 31"/>
    <property type="match status" value="2"/>
</dbReference>
<dbReference type="Pfam" id="PF00567">
    <property type="entry name" value="TUDOR"/>
    <property type="match status" value="5"/>
</dbReference>
<dbReference type="PROSITE" id="PS50304">
    <property type="entry name" value="TUDOR"/>
    <property type="match status" value="5"/>
</dbReference>
<proteinExistence type="predicted"/>
<dbReference type="GO" id="GO:0008270">
    <property type="term" value="F:zinc ion binding"/>
    <property type="evidence" value="ECO:0007669"/>
    <property type="project" value="UniProtKB-KW"/>
</dbReference>
<evidence type="ECO:0000256" key="3">
    <source>
        <dbReference type="ARBA" id="ARBA00022833"/>
    </source>
</evidence>
<feature type="domain" description="RING-type" evidence="6">
    <location>
        <begin position="12"/>
        <end position="63"/>
    </location>
</feature>
<dbReference type="PANTHER" id="PTHR16442:SF1">
    <property type="entry name" value="RING FINGER PROTEIN 17"/>
    <property type="match status" value="1"/>
</dbReference>
<dbReference type="SMART" id="SM00333">
    <property type="entry name" value="TUDOR"/>
    <property type="match status" value="5"/>
</dbReference>
<gene>
    <name evidence="9" type="ORF">NEZAVI_LOCUS14021</name>
</gene>
<dbReference type="InterPro" id="IPR000315">
    <property type="entry name" value="Znf_B-box"/>
</dbReference>
<feature type="domain" description="Tudor" evidence="8">
    <location>
        <begin position="726"/>
        <end position="785"/>
    </location>
</feature>
<feature type="domain" description="Tudor" evidence="8">
    <location>
        <begin position="514"/>
        <end position="573"/>
    </location>
</feature>
<evidence type="ECO:0000256" key="2">
    <source>
        <dbReference type="ARBA" id="ARBA00022771"/>
    </source>
</evidence>
<dbReference type="Pfam" id="PF00643">
    <property type="entry name" value="zf-B_box"/>
    <property type="match status" value="1"/>
</dbReference>
<evidence type="ECO:0000256" key="5">
    <source>
        <dbReference type="SAM" id="MobiDB-lite"/>
    </source>
</evidence>
<feature type="domain" description="Tudor" evidence="8">
    <location>
        <begin position="1510"/>
        <end position="1568"/>
    </location>
</feature>
<dbReference type="CDD" id="cd19757">
    <property type="entry name" value="Bbox1"/>
    <property type="match status" value="1"/>
</dbReference>
<dbReference type="Gene3D" id="3.30.160.60">
    <property type="entry name" value="Classic Zinc Finger"/>
    <property type="match status" value="1"/>
</dbReference>
<dbReference type="EMBL" id="OV725082">
    <property type="protein sequence ID" value="CAH1405969.1"/>
    <property type="molecule type" value="Genomic_DNA"/>
</dbReference>
<dbReference type="SUPFAM" id="SSF57850">
    <property type="entry name" value="RING/U-box"/>
    <property type="match status" value="1"/>
</dbReference>
<evidence type="ECO:0000259" key="6">
    <source>
        <dbReference type="PROSITE" id="PS50089"/>
    </source>
</evidence>
<name>A0A9P0MUX4_NEZVI</name>
<feature type="region of interest" description="Disordered" evidence="5">
    <location>
        <begin position="423"/>
        <end position="454"/>
    </location>
</feature>
<evidence type="ECO:0000256" key="4">
    <source>
        <dbReference type="PROSITE-ProRule" id="PRU00024"/>
    </source>
</evidence>
<dbReference type="CDD" id="cd19756">
    <property type="entry name" value="Bbox2"/>
    <property type="match status" value="1"/>
</dbReference>
<dbReference type="Gene3D" id="3.30.40.10">
    <property type="entry name" value="Zinc/RING finger domain, C3HC4 (zinc finger)"/>
    <property type="match status" value="1"/>
</dbReference>
<dbReference type="SMART" id="SM00184">
    <property type="entry name" value="RING"/>
    <property type="match status" value="1"/>
</dbReference>
<dbReference type="SMART" id="SM00336">
    <property type="entry name" value="BBOX"/>
    <property type="match status" value="2"/>
</dbReference>
<protein>
    <recommendedName>
        <fullName evidence="11">RING finger protein 17</fullName>
    </recommendedName>
</protein>
<dbReference type="PANTHER" id="PTHR16442">
    <property type="entry name" value="RING FINGER PROTEIN 17"/>
    <property type="match status" value="1"/>
</dbReference>
<dbReference type="PROSITE" id="PS50119">
    <property type="entry name" value="ZF_BBOX"/>
    <property type="match status" value="2"/>
</dbReference>
<dbReference type="Pfam" id="PF22586">
    <property type="entry name" value="ANCHR-like_BBOX"/>
    <property type="match status" value="1"/>
</dbReference>
<dbReference type="InterPro" id="IPR013083">
    <property type="entry name" value="Znf_RING/FYVE/PHD"/>
</dbReference>
<dbReference type="OrthoDB" id="5800423at2759"/>
<dbReference type="GO" id="GO:0005737">
    <property type="term" value="C:cytoplasm"/>
    <property type="evidence" value="ECO:0007669"/>
    <property type="project" value="UniProtKB-ARBA"/>
</dbReference>
<feature type="domain" description="Tudor" evidence="8">
    <location>
        <begin position="970"/>
        <end position="1028"/>
    </location>
</feature>